<dbReference type="EMBL" id="JACHJC010000001">
    <property type="protein sequence ID" value="MBB5112313.1"/>
    <property type="molecule type" value="Genomic_DNA"/>
</dbReference>
<reference evidence="2 3" key="1">
    <citation type="submission" date="2020-08" db="EMBL/GenBank/DDBJ databases">
        <title>Sequencing the genomes of 1000 actinobacteria strains.</title>
        <authorList>
            <person name="Klenk H.-P."/>
        </authorList>
    </citation>
    <scope>NUCLEOTIDE SEQUENCE [LARGE SCALE GENOMIC DNA]</scope>
    <source>
        <strain evidence="2 3">DSM 43036</strain>
    </source>
</reference>
<keyword evidence="1" id="KW-0472">Membrane</keyword>
<keyword evidence="1" id="KW-1133">Transmembrane helix</keyword>
<evidence type="ECO:0008006" key="4">
    <source>
        <dbReference type="Google" id="ProtNLM"/>
    </source>
</evidence>
<feature type="transmembrane region" description="Helical" evidence="1">
    <location>
        <begin position="49"/>
        <end position="68"/>
    </location>
</feature>
<organism evidence="2 3">
    <name type="scientific">Micromonospora echinospora</name>
    <name type="common">Micromonospora purpurea</name>
    <dbReference type="NCBI Taxonomy" id="1877"/>
    <lineage>
        <taxon>Bacteria</taxon>
        <taxon>Bacillati</taxon>
        <taxon>Actinomycetota</taxon>
        <taxon>Actinomycetes</taxon>
        <taxon>Micromonosporales</taxon>
        <taxon>Micromonosporaceae</taxon>
        <taxon>Micromonospora</taxon>
    </lineage>
</organism>
<protein>
    <recommendedName>
        <fullName evidence="4">DUF4367 domain-containing protein</fullName>
    </recommendedName>
</protein>
<evidence type="ECO:0000313" key="2">
    <source>
        <dbReference type="EMBL" id="MBB5112313.1"/>
    </source>
</evidence>
<accession>A0ABR6MAB8</accession>
<keyword evidence="3" id="KW-1185">Reference proteome</keyword>
<evidence type="ECO:0000256" key="1">
    <source>
        <dbReference type="SAM" id="Phobius"/>
    </source>
</evidence>
<dbReference type="Proteomes" id="UP000618986">
    <property type="component" value="Unassembled WGS sequence"/>
</dbReference>
<proteinExistence type="predicted"/>
<evidence type="ECO:0000313" key="3">
    <source>
        <dbReference type="Proteomes" id="UP000618986"/>
    </source>
</evidence>
<dbReference type="GeneID" id="300292732"/>
<gene>
    <name evidence="2" type="ORF">FHU28_002152</name>
</gene>
<comment type="caution">
    <text evidence="2">The sequence shown here is derived from an EMBL/GenBank/DDBJ whole genome shotgun (WGS) entry which is preliminary data.</text>
</comment>
<sequence length="317" mass="34816">MNEINLLRTHGPDAPEASTETLRLARDRLAGEFAAASVRRTVPPLRRRTLLVAAGAAVAAGAGVGLAVRPLDRSVEPLTLVAATIPEFPLTLRSRPATLSPPRYSYAPGQFLAVYLSRSATDDVYLFVWDSRPPRIATTSRPVAVAGRPAEIYEEPNPGGPRRLDMSWERRPGQWVSLTGHGIFADDAALLRLAEHVVDEPQQVPLRVRLAPRGWRVATFKDDTILTLQGDSPDETLTVQVVPRRDPDLLRNVMGAREERRVTVGGREAHLIRAKDFWFLQTEVPGGAVVNLQAPLRLSVDQVVAIAEQISVTPRRP</sequence>
<keyword evidence="1" id="KW-0812">Transmembrane</keyword>
<name>A0ABR6MAB8_MICEC</name>
<dbReference type="RefSeq" id="WP_184683354.1">
    <property type="nucleotide sequence ID" value="NZ_JACHJC010000001.1"/>
</dbReference>